<feature type="domain" description="THAP-type" evidence="7">
    <location>
        <begin position="39"/>
        <end position="117"/>
    </location>
</feature>
<sequence>MRPSKHYLFTNTHPADPNPQTAKSIGSCAKGSEIKIFMMPTVCCVYKCKSKFTKENAITFHHFPKSGKLIFKWILILKIGSKLKWSSAKVCQLHFSSKQYDNYDTRRLKYDAVPDSNLPKRPAKIFNISDLPPKRMRKLQVMNDYIYDPVVNIESCTSSVDIEGKLSSNATSASPLAHTEPNNNLEYPVHEDFEVHRVSKTYPIKRLDMLQQATECTGMHSEDSKQGEKLVLSSLFENLGREEEVEYQKLTSTQETDTLRSLSPEIDTNLLCLGGVLAVHGLKPKQFTYLSGLTKVQFDVVYNLCIYRQSGWPWPYYRIPLKEQLLLTLIKYRHNWEYRMLAIIFKIREGTAQEIFIFWTKLLYNRLETIDFWSMRSRNDGEYVVILDCTEIPVEKPAAPDLQQATFSKYKNTNTFKTLVAIDEQGVILFVSNIFGGCVSDNRIVEMSGIVDLLSEGDFVLADRGFEQIDALSAKGIVLNRPPRKKGAQLTEQEVASTRAIASRRIDVERVIGYAKTYKILKQKVKYSLFPMMDMIIKILFKLTNLRRPICKIKNDKAR</sequence>
<dbReference type="PANTHER" id="PTHR23080">
    <property type="entry name" value="THAP DOMAIN PROTEIN"/>
    <property type="match status" value="1"/>
</dbReference>
<organism evidence="8 9">
    <name type="scientific">Aedes albopictus</name>
    <name type="common">Asian tiger mosquito</name>
    <name type="synonym">Stegomyia albopicta</name>
    <dbReference type="NCBI Taxonomy" id="7160"/>
    <lineage>
        <taxon>Eukaryota</taxon>
        <taxon>Metazoa</taxon>
        <taxon>Ecdysozoa</taxon>
        <taxon>Arthropoda</taxon>
        <taxon>Hexapoda</taxon>
        <taxon>Insecta</taxon>
        <taxon>Pterygota</taxon>
        <taxon>Neoptera</taxon>
        <taxon>Endopterygota</taxon>
        <taxon>Diptera</taxon>
        <taxon>Nematocera</taxon>
        <taxon>Culicoidea</taxon>
        <taxon>Culicidae</taxon>
        <taxon>Culicinae</taxon>
        <taxon>Aedini</taxon>
        <taxon>Aedes</taxon>
        <taxon>Stegomyia</taxon>
    </lineage>
</organism>
<reference evidence="9" key="1">
    <citation type="journal article" date="2015" name="Proc. Natl. Acad. Sci. U.S.A.">
        <title>Genome sequence of the Asian Tiger mosquito, Aedes albopictus, reveals insights into its biology, genetics, and evolution.</title>
        <authorList>
            <person name="Chen X.G."/>
            <person name="Jiang X."/>
            <person name="Gu J."/>
            <person name="Xu M."/>
            <person name="Wu Y."/>
            <person name="Deng Y."/>
            <person name="Zhang C."/>
            <person name="Bonizzoni M."/>
            <person name="Dermauw W."/>
            <person name="Vontas J."/>
            <person name="Armbruster P."/>
            <person name="Huang X."/>
            <person name="Yang Y."/>
            <person name="Zhang H."/>
            <person name="He W."/>
            <person name="Peng H."/>
            <person name="Liu Y."/>
            <person name="Wu K."/>
            <person name="Chen J."/>
            <person name="Lirakis M."/>
            <person name="Topalis P."/>
            <person name="Van Leeuwen T."/>
            <person name="Hall A.B."/>
            <person name="Jiang X."/>
            <person name="Thorpe C."/>
            <person name="Mueller R.L."/>
            <person name="Sun C."/>
            <person name="Waterhouse R.M."/>
            <person name="Yan G."/>
            <person name="Tu Z.J."/>
            <person name="Fang X."/>
            <person name="James A.A."/>
        </authorList>
    </citation>
    <scope>NUCLEOTIDE SEQUENCE [LARGE SCALE GENOMIC DNA]</scope>
    <source>
        <strain evidence="9">Foshan</strain>
    </source>
</reference>
<dbReference type="InterPro" id="IPR027806">
    <property type="entry name" value="HARBI1_dom"/>
</dbReference>
<name>A0ABM2A456_AEDAL</name>
<dbReference type="Proteomes" id="UP000069940">
    <property type="component" value="Unassembled WGS sequence"/>
</dbReference>
<keyword evidence="2" id="KW-0479">Metal-binding</keyword>
<dbReference type="InterPro" id="IPR038441">
    <property type="entry name" value="THAP_Znf_sf"/>
</dbReference>
<evidence type="ECO:0000256" key="2">
    <source>
        <dbReference type="ARBA" id="ARBA00022723"/>
    </source>
</evidence>
<proteinExistence type="predicted"/>
<dbReference type="GeneID" id="115270923"/>
<evidence type="ECO:0000256" key="6">
    <source>
        <dbReference type="PROSITE-ProRule" id="PRU00309"/>
    </source>
</evidence>
<evidence type="ECO:0000256" key="1">
    <source>
        <dbReference type="ARBA" id="ARBA00001968"/>
    </source>
</evidence>
<keyword evidence="9" id="KW-1185">Reference proteome</keyword>
<keyword evidence="3 6" id="KW-0863">Zinc-finger</keyword>
<dbReference type="Pfam" id="PF13359">
    <property type="entry name" value="DDE_Tnp_4"/>
    <property type="match status" value="1"/>
</dbReference>
<comment type="cofactor">
    <cofactor evidence="1">
        <name>a divalent metal cation</name>
        <dbReference type="ChEBI" id="CHEBI:60240"/>
    </cofactor>
</comment>
<evidence type="ECO:0000313" key="8">
    <source>
        <dbReference type="EnsemblMetazoa" id="AALFPA23_024259.P36190"/>
    </source>
</evidence>
<dbReference type="InterPro" id="IPR027805">
    <property type="entry name" value="Transposase_HTH_dom"/>
</dbReference>
<dbReference type="Gene3D" id="6.20.210.20">
    <property type="entry name" value="THAP domain"/>
    <property type="match status" value="1"/>
</dbReference>
<dbReference type="Pfam" id="PF13613">
    <property type="entry name" value="HTH_Tnp_4"/>
    <property type="match status" value="1"/>
</dbReference>
<dbReference type="SMART" id="SM00692">
    <property type="entry name" value="DM3"/>
    <property type="match status" value="1"/>
</dbReference>
<evidence type="ECO:0000256" key="4">
    <source>
        <dbReference type="ARBA" id="ARBA00022833"/>
    </source>
</evidence>
<keyword evidence="4" id="KW-0862">Zinc</keyword>
<dbReference type="EnsemblMetazoa" id="AALFPA23_024259.R36190">
    <property type="protein sequence ID" value="AALFPA23_024259.P36190"/>
    <property type="gene ID" value="AALFPA23_024259"/>
</dbReference>
<reference evidence="8" key="2">
    <citation type="submission" date="2025-05" db="UniProtKB">
        <authorList>
            <consortium name="EnsemblMetazoa"/>
        </authorList>
    </citation>
    <scope>IDENTIFICATION</scope>
    <source>
        <strain evidence="8">Foshan</strain>
    </source>
</reference>
<accession>A0ABM2A456</accession>
<evidence type="ECO:0000256" key="3">
    <source>
        <dbReference type="ARBA" id="ARBA00022771"/>
    </source>
</evidence>
<dbReference type="PROSITE" id="PS50950">
    <property type="entry name" value="ZF_THAP"/>
    <property type="match status" value="1"/>
</dbReference>
<evidence type="ECO:0000313" key="9">
    <source>
        <dbReference type="Proteomes" id="UP000069940"/>
    </source>
</evidence>
<dbReference type="Pfam" id="PF05485">
    <property type="entry name" value="THAP"/>
    <property type="match status" value="1"/>
</dbReference>
<keyword evidence="5 6" id="KW-0238">DNA-binding</keyword>
<dbReference type="SUPFAM" id="SSF57716">
    <property type="entry name" value="Glucocorticoid receptor-like (DNA-binding domain)"/>
    <property type="match status" value="1"/>
</dbReference>
<dbReference type="InterPro" id="IPR006612">
    <property type="entry name" value="THAP_Znf"/>
</dbReference>
<evidence type="ECO:0000259" key="7">
    <source>
        <dbReference type="PROSITE" id="PS50950"/>
    </source>
</evidence>
<dbReference type="RefSeq" id="XP_029736119.2">
    <property type="nucleotide sequence ID" value="XM_029880259.2"/>
</dbReference>
<protein>
    <recommendedName>
        <fullName evidence="7">THAP-type domain-containing protein</fullName>
    </recommendedName>
</protein>
<evidence type="ECO:0000256" key="5">
    <source>
        <dbReference type="ARBA" id="ARBA00023125"/>
    </source>
</evidence>
<dbReference type="SMART" id="SM00980">
    <property type="entry name" value="THAP"/>
    <property type="match status" value="1"/>
</dbReference>